<gene>
    <name evidence="1" type="ORF">R7226_08815</name>
</gene>
<name>A0ABU4HMA6_9ACTN</name>
<keyword evidence="2" id="KW-1185">Reference proteome</keyword>
<comment type="caution">
    <text evidence="1">The sequence shown here is derived from an EMBL/GenBank/DDBJ whole genome shotgun (WGS) entry which is preliminary data.</text>
</comment>
<dbReference type="RefSeq" id="WP_318596705.1">
    <property type="nucleotide sequence ID" value="NZ_JAWSTH010000017.1"/>
</dbReference>
<evidence type="ECO:0000313" key="2">
    <source>
        <dbReference type="Proteomes" id="UP001284601"/>
    </source>
</evidence>
<sequence length="84" mass="9380">MKAKAAYELIVAREGRGPALFAAPDRLDRVEVVEIVSGESVLFWELEPRAASRLARALREDLGRLDADAFIAAWRAAQERERGE</sequence>
<evidence type="ECO:0000313" key="1">
    <source>
        <dbReference type="EMBL" id="MDW5594436.1"/>
    </source>
</evidence>
<dbReference type="EMBL" id="JAWSTH010000017">
    <property type="protein sequence ID" value="MDW5594436.1"/>
    <property type="molecule type" value="Genomic_DNA"/>
</dbReference>
<reference evidence="2" key="1">
    <citation type="submission" date="2023-07" db="EMBL/GenBank/DDBJ databases">
        <title>Conexibacter stalactiti sp. nov., isolated from stalactites in a lava cave and emended description of the genus Conexibacter.</title>
        <authorList>
            <person name="Lee S.D."/>
        </authorList>
    </citation>
    <scope>NUCLEOTIDE SEQUENCE [LARGE SCALE GENOMIC DNA]</scope>
    <source>
        <strain evidence="2">KCTC 39840</strain>
    </source>
</reference>
<protein>
    <submittedName>
        <fullName evidence="1">Uncharacterized protein</fullName>
    </submittedName>
</protein>
<accession>A0ABU4HMA6</accession>
<dbReference type="Proteomes" id="UP001284601">
    <property type="component" value="Unassembled WGS sequence"/>
</dbReference>
<organism evidence="1 2">
    <name type="scientific">Conexibacter stalactiti</name>
    <dbReference type="NCBI Taxonomy" id="1940611"/>
    <lineage>
        <taxon>Bacteria</taxon>
        <taxon>Bacillati</taxon>
        <taxon>Actinomycetota</taxon>
        <taxon>Thermoleophilia</taxon>
        <taxon>Solirubrobacterales</taxon>
        <taxon>Conexibacteraceae</taxon>
        <taxon>Conexibacter</taxon>
    </lineage>
</organism>
<proteinExistence type="predicted"/>